<dbReference type="EMBL" id="JACJHR010000135">
    <property type="protein sequence ID" value="MBB2506017.1"/>
    <property type="molecule type" value="Genomic_DNA"/>
</dbReference>
<dbReference type="AlphaFoldDB" id="A0A8E1W8T9"/>
<comment type="caution">
    <text evidence="1">The sequence shown here is derived from an EMBL/GenBank/DDBJ whole genome shotgun (WGS) entry which is preliminary data.</text>
</comment>
<name>A0A8E1W8T9_9PSEU</name>
<accession>A0A8E1W8T9</accession>
<organism evidence="1 2">
    <name type="scientific">Amycolatopsis echigonensis</name>
    <dbReference type="NCBI Taxonomy" id="2576905"/>
    <lineage>
        <taxon>Bacteria</taxon>
        <taxon>Bacillati</taxon>
        <taxon>Actinomycetota</taxon>
        <taxon>Actinomycetes</taxon>
        <taxon>Pseudonocardiales</taxon>
        <taxon>Pseudonocardiaceae</taxon>
        <taxon>Amycolatopsis</taxon>
    </lineage>
</organism>
<dbReference type="RefSeq" id="WP_183127583.1">
    <property type="nucleotide sequence ID" value="NZ_JACJHR010000135.1"/>
</dbReference>
<evidence type="ECO:0000313" key="2">
    <source>
        <dbReference type="Proteomes" id="UP000550260"/>
    </source>
</evidence>
<dbReference type="Proteomes" id="UP000550260">
    <property type="component" value="Unassembled WGS sequence"/>
</dbReference>
<reference evidence="1 2" key="1">
    <citation type="submission" date="2020-08" db="EMBL/GenBank/DDBJ databases">
        <title>Amycolatopsis echigonensis JCM 21831.</title>
        <authorList>
            <person name="Tedsree N."/>
            <person name="Kuncharoen N."/>
            <person name="Likhitwitayawuid K."/>
            <person name="Tanasupawat S."/>
        </authorList>
    </citation>
    <scope>NUCLEOTIDE SEQUENCE [LARGE SCALE GENOMIC DNA]</scope>
    <source>
        <strain evidence="1 2">JCM 21831</strain>
    </source>
</reference>
<proteinExistence type="predicted"/>
<sequence>MKQPLCSNTSDGECPNFALNGIESCLVHAPIARDNFGFTIDIGYRPGHVVIDEYAEIAKLLAEPDEPNPPVLPSMAWTAPPPLARRRGWLSALAGVFR</sequence>
<evidence type="ECO:0000313" key="1">
    <source>
        <dbReference type="EMBL" id="MBB2506017.1"/>
    </source>
</evidence>
<gene>
    <name evidence="1" type="ORF">H5411_43765</name>
</gene>
<protein>
    <submittedName>
        <fullName evidence="1">Uncharacterized protein</fullName>
    </submittedName>
</protein>